<dbReference type="Pfam" id="PF21799">
    <property type="entry name" value="MurD-like_N"/>
    <property type="match status" value="1"/>
</dbReference>
<dbReference type="Pfam" id="PF02875">
    <property type="entry name" value="Mur_ligase_C"/>
    <property type="match status" value="1"/>
</dbReference>
<dbReference type="InterPro" id="IPR005762">
    <property type="entry name" value="MurD"/>
</dbReference>
<keyword evidence="12 17" id="KW-0573">Peptidoglycan synthesis</keyword>
<comment type="pathway">
    <text evidence="3 17 18">Cell wall biogenesis; peptidoglycan biosynthesis.</text>
</comment>
<evidence type="ECO:0000256" key="10">
    <source>
        <dbReference type="ARBA" id="ARBA00022840"/>
    </source>
</evidence>
<evidence type="ECO:0000256" key="2">
    <source>
        <dbReference type="ARBA" id="ARBA00004496"/>
    </source>
</evidence>
<evidence type="ECO:0000313" key="21">
    <source>
        <dbReference type="EMBL" id="MBC8558135.1"/>
    </source>
</evidence>
<protein>
    <recommendedName>
        <fullName evidence="6 17">UDP-N-acetylmuramoylalanine--D-glutamate ligase</fullName>
        <ecNumber evidence="5 17">6.3.2.9</ecNumber>
    </recommendedName>
    <alternativeName>
        <fullName evidence="15 17">D-glutamic acid-adding enzyme</fullName>
    </alternativeName>
    <alternativeName>
        <fullName evidence="14 17">UDP-N-acetylmuramoyl-L-alanyl-D-glutamate synthetase</fullName>
    </alternativeName>
</protein>
<evidence type="ECO:0000256" key="12">
    <source>
        <dbReference type="ARBA" id="ARBA00022984"/>
    </source>
</evidence>
<keyword evidence="13 17" id="KW-0961">Cell wall biogenesis/degradation</keyword>
<keyword evidence="9 17" id="KW-0547">Nucleotide-binding</keyword>
<dbReference type="InterPro" id="IPR004101">
    <property type="entry name" value="Mur_ligase_C"/>
</dbReference>
<evidence type="ECO:0000256" key="5">
    <source>
        <dbReference type="ARBA" id="ARBA00012212"/>
    </source>
</evidence>
<dbReference type="Proteomes" id="UP000637513">
    <property type="component" value="Unassembled WGS sequence"/>
</dbReference>
<dbReference type="Gene3D" id="3.40.1190.10">
    <property type="entry name" value="Mur-like, catalytic domain"/>
    <property type="match status" value="1"/>
</dbReference>
<comment type="catalytic activity">
    <reaction evidence="16 17 18">
        <text>UDP-N-acetyl-alpha-D-muramoyl-L-alanine + D-glutamate + ATP = UDP-N-acetyl-alpha-D-muramoyl-L-alanyl-D-glutamate + ADP + phosphate + H(+)</text>
        <dbReference type="Rhea" id="RHEA:16429"/>
        <dbReference type="ChEBI" id="CHEBI:15378"/>
        <dbReference type="ChEBI" id="CHEBI:29986"/>
        <dbReference type="ChEBI" id="CHEBI:30616"/>
        <dbReference type="ChEBI" id="CHEBI:43474"/>
        <dbReference type="ChEBI" id="CHEBI:83898"/>
        <dbReference type="ChEBI" id="CHEBI:83900"/>
        <dbReference type="ChEBI" id="CHEBI:456216"/>
        <dbReference type="EC" id="6.3.2.9"/>
    </reaction>
</comment>
<feature type="domain" description="Mur ligase central" evidence="20">
    <location>
        <begin position="114"/>
        <end position="290"/>
    </location>
</feature>
<dbReference type="EMBL" id="JACRSW010000035">
    <property type="protein sequence ID" value="MBC8558135.1"/>
    <property type="molecule type" value="Genomic_DNA"/>
</dbReference>
<feature type="binding site" evidence="17">
    <location>
        <begin position="116"/>
        <end position="122"/>
    </location>
    <ligand>
        <name>ATP</name>
        <dbReference type="ChEBI" id="CHEBI:30616"/>
    </ligand>
</feature>
<accession>A0ABR7MWF4</accession>
<dbReference type="Gene3D" id="3.40.50.720">
    <property type="entry name" value="NAD(P)-binding Rossmann-like Domain"/>
    <property type="match status" value="1"/>
</dbReference>
<evidence type="ECO:0000256" key="1">
    <source>
        <dbReference type="ARBA" id="ARBA00002734"/>
    </source>
</evidence>
<keyword evidence="8 17" id="KW-0436">Ligase</keyword>
<evidence type="ECO:0000256" key="6">
    <source>
        <dbReference type="ARBA" id="ARBA00015655"/>
    </source>
</evidence>
<dbReference type="EC" id="6.3.2.9" evidence="5 17"/>
<evidence type="ECO:0000256" key="16">
    <source>
        <dbReference type="ARBA" id="ARBA00047632"/>
    </source>
</evidence>
<evidence type="ECO:0000256" key="11">
    <source>
        <dbReference type="ARBA" id="ARBA00022960"/>
    </source>
</evidence>
<keyword evidence="10 17" id="KW-0067">ATP-binding</keyword>
<evidence type="ECO:0000256" key="14">
    <source>
        <dbReference type="ARBA" id="ARBA00030398"/>
    </source>
</evidence>
<dbReference type="InterPro" id="IPR036565">
    <property type="entry name" value="Mur-like_cat_sf"/>
</dbReference>
<dbReference type="PANTHER" id="PTHR43692">
    <property type="entry name" value="UDP-N-ACETYLMURAMOYLALANINE--D-GLUTAMATE LIGASE"/>
    <property type="match status" value="1"/>
</dbReference>
<gene>
    <name evidence="17 21" type="primary">murD</name>
    <name evidence="21" type="ORF">H8700_10520</name>
</gene>
<dbReference type="Gene3D" id="3.90.190.20">
    <property type="entry name" value="Mur ligase, C-terminal domain"/>
    <property type="match status" value="1"/>
</dbReference>
<dbReference type="GO" id="GO:0008764">
    <property type="term" value="F:UDP-N-acetylmuramoylalanine-D-glutamate ligase activity"/>
    <property type="evidence" value="ECO:0007669"/>
    <property type="project" value="UniProtKB-EC"/>
</dbReference>
<evidence type="ECO:0000256" key="17">
    <source>
        <dbReference type="HAMAP-Rule" id="MF_00639"/>
    </source>
</evidence>
<keyword evidence="22" id="KW-1185">Reference proteome</keyword>
<evidence type="ECO:0000313" key="22">
    <source>
        <dbReference type="Proteomes" id="UP000637513"/>
    </source>
</evidence>
<evidence type="ECO:0000256" key="7">
    <source>
        <dbReference type="ARBA" id="ARBA00022490"/>
    </source>
</evidence>
<proteinExistence type="inferred from homology"/>
<sequence length="451" mass="50198">MEFKDKTFLVVGTGVSGIAAVKLLGRMGAKIILFDSNAKLDCEAVRGKIPEEIEFDFVLGAIPSSVMDKVDIAILSPGVPTDLPFVLEMQEHNIKIWGEIELAYRCSKGKLLAITGTNGKTTTTALVGEILKTYYKSVFVVGNIGLPYTEYALDMTEDSVTVAEVSSFQLETIHKFHPQVSAILNITPDHLNRHHTMECYAETKARIAKNQTKDEICVLNYEDAYLQKLAKDMSADVFWFSSEHILERGIWLEGEQIYYCDTEKIPVCTIHDMNLLGKHNYENVMAAIAITMHAGVPIDCIRQAIRDFQAVEHRIEFVKEVNGVRYYNDSKGTNPDAAIKAVEAMVRPTIVIGGGYDKKNTYEEWIASFGDKVKCLVLLGETKDAIAATAKKAGFTNIIMTQSLQEAVEVSSREAKSGDAVLLSPACASWDMFKSYEERGKLFKEYVRALQ</sequence>
<dbReference type="RefSeq" id="WP_249305683.1">
    <property type="nucleotide sequence ID" value="NZ_JACRSW010000035.1"/>
</dbReference>
<evidence type="ECO:0000256" key="18">
    <source>
        <dbReference type="RuleBase" id="RU003664"/>
    </source>
</evidence>
<dbReference type="HAMAP" id="MF_00639">
    <property type="entry name" value="MurD"/>
    <property type="match status" value="1"/>
</dbReference>
<organism evidence="21 22">
    <name type="scientific">Jutongia hominis</name>
    <dbReference type="NCBI Taxonomy" id="2763664"/>
    <lineage>
        <taxon>Bacteria</taxon>
        <taxon>Bacillati</taxon>
        <taxon>Bacillota</taxon>
        <taxon>Clostridia</taxon>
        <taxon>Lachnospirales</taxon>
        <taxon>Lachnospiraceae</taxon>
        <taxon>Jutongia</taxon>
    </lineage>
</organism>
<keyword evidence="17 18" id="KW-0132">Cell division</keyword>
<dbReference type="SUPFAM" id="SSF53623">
    <property type="entry name" value="MurD-like peptide ligases, catalytic domain"/>
    <property type="match status" value="1"/>
</dbReference>
<dbReference type="SUPFAM" id="SSF53244">
    <property type="entry name" value="MurD-like peptide ligases, peptide-binding domain"/>
    <property type="match status" value="1"/>
</dbReference>
<evidence type="ECO:0000256" key="15">
    <source>
        <dbReference type="ARBA" id="ARBA00032324"/>
    </source>
</evidence>
<evidence type="ECO:0000259" key="20">
    <source>
        <dbReference type="Pfam" id="PF08245"/>
    </source>
</evidence>
<evidence type="ECO:0000259" key="19">
    <source>
        <dbReference type="Pfam" id="PF02875"/>
    </source>
</evidence>
<dbReference type="SUPFAM" id="SSF51984">
    <property type="entry name" value="MurCD N-terminal domain"/>
    <property type="match status" value="1"/>
</dbReference>
<evidence type="ECO:0000256" key="8">
    <source>
        <dbReference type="ARBA" id="ARBA00022598"/>
    </source>
</evidence>
<keyword evidence="11 17" id="KW-0133">Cell shape</keyword>
<name>A0ABR7MWF4_9FIRM</name>
<dbReference type="NCBIfam" id="TIGR01087">
    <property type="entry name" value="murD"/>
    <property type="match status" value="1"/>
</dbReference>
<evidence type="ECO:0000256" key="9">
    <source>
        <dbReference type="ARBA" id="ARBA00022741"/>
    </source>
</evidence>
<comment type="caution">
    <text evidence="21">The sequence shown here is derived from an EMBL/GenBank/DDBJ whole genome shotgun (WGS) entry which is preliminary data.</text>
</comment>
<evidence type="ECO:0000256" key="3">
    <source>
        <dbReference type="ARBA" id="ARBA00004752"/>
    </source>
</evidence>
<evidence type="ECO:0000256" key="13">
    <source>
        <dbReference type="ARBA" id="ARBA00023316"/>
    </source>
</evidence>
<dbReference type="Pfam" id="PF08245">
    <property type="entry name" value="Mur_ligase_M"/>
    <property type="match status" value="1"/>
</dbReference>
<keyword evidence="7 17" id="KW-0963">Cytoplasm</keyword>
<feature type="domain" description="Mur ligase C-terminal" evidence="19">
    <location>
        <begin position="313"/>
        <end position="427"/>
    </location>
</feature>
<comment type="function">
    <text evidence="1 17 18">Cell wall formation. Catalyzes the addition of glutamate to the nucleotide precursor UDP-N-acetylmuramoyl-L-alanine (UMA).</text>
</comment>
<dbReference type="InterPro" id="IPR036615">
    <property type="entry name" value="Mur_ligase_C_dom_sf"/>
</dbReference>
<comment type="subcellular location">
    <subcellularLocation>
        <location evidence="2 17 18">Cytoplasm</location>
    </subcellularLocation>
</comment>
<evidence type="ECO:0000256" key="4">
    <source>
        <dbReference type="ARBA" id="ARBA00010416"/>
    </source>
</evidence>
<comment type="similarity">
    <text evidence="4 17">Belongs to the MurCDEF family.</text>
</comment>
<dbReference type="PANTHER" id="PTHR43692:SF1">
    <property type="entry name" value="UDP-N-ACETYLMURAMOYLALANINE--D-GLUTAMATE LIGASE"/>
    <property type="match status" value="1"/>
</dbReference>
<keyword evidence="17 18" id="KW-0131">Cell cycle</keyword>
<reference evidence="21 22" key="1">
    <citation type="submission" date="2020-08" db="EMBL/GenBank/DDBJ databases">
        <title>Genome public.</title>
        <authorList>
            <person name="Liu C."/>
            <person name="Sun Q."/>
        </authorList>
    </citation>
    <scope>NUCLEOTIDE SEQUENCE [LARGE SCALE GENOMIC DNA]</scope>
    <source>
        <strain evidence="21 22">BX3</strain>
    </source>
</reference>
<dbReference type="InterPro" id="IPR013221">
    <property type="entry name" value="Mur_ligase_cen"/>
</dbReference>